<evidence type="ECO:0000313" key="2">
    <source>
        <dbReference type="Proteomes" id="UP000078492"/>
    </source>
</evidence>
<feature type="non-terminal residue" evidence="1">
    <location>
        <position position="1"/>
    </location>
</feature>
<proteinExistence type="predicted"/>
<name>A0A195EEI3_9HYME</name>
<keyword evidence="2" id="KW-1185">Reference proteome</keyword>
<dbReference type="EMBL" id="KQ979039">
    <property type="protein sequence ID" value="KYN23259.1"/>
    <property type="molecule type" value="Genomic_DNA"/>
</dbReference>
<accession>A0A195EEI3</accession>
<evidence type="ECO:0000313" key="1">
    <source>
        <dbReference type="EMBL" id="KYN23259.1"/>
    </source>
</evidence>
<protein>
    <submittedName>
        <fullName evidence="1">Uncharacterized protein</fullName>
    </submittedName>
</protein>
<gene>
    <name evidence="1" type="ORF">ALC57_04132</name>
</gene>
<sequence length="60" mass="6497">VGLDVVTYTDQLFGVGGPLHPEHAHGCTRDARCTRATTRSGAERRAHYPTCSSRICIEIG</sequence>
<dbReference type="Proteomes" id="UP000078492">
    <property type="component" value="Unassembled WGS sequence"/>
</dbReference>
<reference evidence="1 2" key="1">
    <citation type="submission" date="2015-09" db="EMBL/GenBank/DDBJ databases">
        <title>Trachymyrmex cornetzi WGS genome.</title>
        <authorList>
            <person name="Nygaard S."/>
            <person name="Hu H."/>
            <person name="Boomsma J."/>
            <person name="Zhang G."/>
        </authorList>
    </citation>
    <scope>NUCLEOTIDE SEQUENCE [LARGE SCALE GENOMIC DNA]</scope>
    <source>
        <strain evidence="1">Tcor2-1</strain>
        <tissue evidence="1">Whole body</tissue>
    </source>
</reference>
<organism evidence="1 2">
    <name type="scientific">Trachymyrmex cornetzi</name>
    <dbReference type="NCBI Taxonomy" id="471704"/>
    <lineage>
        <taxon>Eukaryota</taxon>
        <taxon>Metazoa</taxon>
        <taxon>Ecdysozoa</taxon>
        <taxon>Arthropoda</taxon>
        <taxon>Hexapoda</taxon>
        <taxon>Insecta</taxon>
        <taxon>Pterygota</taxon>
        <taxon>Neoptera</taxon>
        <taxon>Endopterygota</taxon>
        <taxon>Hymenoptera</taxon>
        <taxon>Apocrita</taxon>
        <taxon>Aculeata</taxon>
        <taxon>Formicoidea</taxon>
        <taxon>Formicidae</taxon>
        <taxon>Myrmicinae</taxon>
        <taxon>Trachymyrmex</taxon>
    </lineage>
</organism>
<dbReference type="AlphaFoldDB" id="A0A195EEI3"/>